<sequence length="236" mass="26730">MFSRESLEYLIGLAKNEMVEVNGQIYSTKRLNQVQDPIPAELRTRTLTALIDYLESETDKKSSEKLLVHVISPNKVALYSELRKDAERETYMICDALTPDNIYFDRFIDTEQFNIMLQSSFIENKDRGLLLKVTGCVKDSAVKEIGDDGVSQAATIKTGVASVNEVKIPNPVVLAPFRTFPEIQQPESKFIFRMRSGPQAALYEADGGAWRNEAMRRIKAYLEEELKGIQNINIIS</sequence>
<proteinExistence type="predicted"/>
<dbReference type="AlphaFoldDB" id="A0A846HZD4"/>
<comment type="caution">
    <text evidence="1">The sequence shown here is derived from an EMBL/GenBank/DDBJ whole genome shotgun (WGS) entry which is preliminary data.</text>
</comment>
<accession>A0A846HZD4</accession>
<reference evidence="1 2" key="1">
    <citation type="submission" date="2019-02" db="EMBL/GenBank/DDBJ databases">
        <title>Genome sequencing of Clostridium botulinum clinical isolates.</title>
        <authorList>
            <person name="Brunt J."/>
            <person name="Van Vliet A.H.M."/>
            <person name="Stringer S.C."/>
            <person name="Grant K.A."/>
            <person name="Carter A.C."/>
            <person name="Peck M.W."/>
        </authorList>
    </citation>
    <scope>NUCLEOTIDE SEQUENCE [LARGE SCALE GENOMIC DNA]</scope>
    <source>
        <strain evidence="1 2">H142660711</strain>
    </source>
</reference>
<organism evidence="1 2">
    <name type="scientific">Clostridium botulinum</name>
    <dbReference type="NCBI Taxonomy" id="1491"/>
    <lineage>
        <taxon>Bacteria</taxon>
        <taxon>Bacillati</taxon>
        <taxon>Bacillota</taxon>
        <taxon>Clostridia</taxon>
        <taxon>Eubacteriales</taxon>
        <taxon>Clostridiaceae</taxon>
        <taxon>Clostridium</taxon>
    </lineage>
</organism>
<evidence type="ECO:0000313" key="1">
    <source>
        <dbReference type="EMBL" id="NEZ93071.1"/>
    </source>
</evidence>
<dbReference type="RefSeq" id="WP_039774200.1">
    <property type="nucleotide sequence ID" value="NZ_LFON01000023.1"/>
</dbReference>
<gene>
    <name evidence="1" type="ORF">EXM69_14245</name>
</gene>
<dbReference type="EMBL" id="SGKC01000031">
    <property type="protein sequence ID" value="NEZ93071.1"/>
    <property type="molecule type" value="Genomic_DNA"/>
</dbReference>
<evidence type="ECO:0000313" key="2">
    <source>
        <dbReference type="Proteomes" id="UP000473887"/>
    </source>
</evidence>
<protein>
    <recommendedName>
        <fullName evidence="3">Phage protein</fullName>
    </recommendedName>
</protein>
<dbReference type="Proteomes" id="UP000473887">
    <property type="component" value="Unassembled WGS sequence"/>
</dbReference>
<evidence type="ECO:0008006" key="3">
    <source>
        <dbReference type="Google" id="ProtNLM"/>
    </source>
</evidence>
<name>A0A846HZD4_CLOBO</name>